<gene>
    <name evidence="1" type="ORF">PPOP_2015</name>
</gene>
<organism evidence="1 2">
    <name type="scientific">Paenibacillus popilliae ATCC 14706</name>
    <dbReference type="NCBI Taxonomy" id="1212764"/>
    <lineage>
        <taxon>Bacteria</taxon>
        <taxon>Bacillati</taxon>
        <taxon>Bacillota</taxon>
        <taxon>Bacilli</taxon>
        <taxon>Bacillales</taxon>
        <taxon>Paenibacillaceae</taxon>
        <taxon>Paenibacillus</taxon>
    </lineage>
</organism>
<comment type="caution">
    <text evidence="1">The sequence shown here is derived from an EMBL/GenBank/DDBJ whole genome shotgun (WGS) entry which is preliminary data.</text>
</comment>
<proteinExistence type="predicted"/>
<sequence length="68" mass="7554">MGSIGGNKDIYGTINDTSKNNISDETALPKYNTTNIYSDAYRNQNIMLMLETSALNPVDTQCTFSWTP</sequence>
<dbReference type="AlphaFoldDB" id="M9LAI2"/>
<dbReference type="EMBL" id="BALG01000133">
    <property type="protein sequence ID" value="GAC42657.1"/>
    <property type="molecule type" value="Genomic_DNA"/>
</dbReference>
<protein>
    <submittedName>
        <fullName evidence="1">Uncharacterized protein</fullName>
    </submittedName>
</protein>
<evidence type="ECO:0000313" key="1">
    <source>
        <dbReference type="EMBL" id="GAC42657.1"/>
    </source>
</evidence>
<keyword evidence="2" id="KW-1185">Reference proteome</keyword>
<name>M9LAI2_PAEPP</name>
<accession>M9LAI2</accession>
<reference evidence="1 2" key="1">
    <citation type="submission" date="2012-10" db="EMBL/GenBank/DDBJ databases">
        <title>Draft Genome Sequence of Paenibacillus popilliae ATCC 14706T.</title>
        <authorList>
            <person name="Iiyama K."/>
            <person name="Mori K."/>
            <person name="Mon H."/>
            <person name="Chieda Y."/>
            <person name="Lee J.M."/>
            <person name="Kusakabe T."/>
            <person name="Tashiro K."/>
            <person name="Asano S."/>
            <person name="Yasunaga-Aoki C."/>
            <person name="Shimizu S."/>
        </authorList>
    </citation>
    <scope>NUCLEOTIDE SEQUENCE [LARGE SCALE GENOMIC DNA]</scope>
    <source>
        <strain evidence="1 2">ATCC 14706</strain>
    </source>
</reference>
<evidence type="ECO:0000313" key="2">
    <source>
        <dbReference type="Proteomes" id="UP000029453"/>
    </source>
</evidence>
<dbReference type="Proteomes" id="UP000029453">
    <property type="component" value="Unassembled WGS sequence"/>
</dbReference>